<dbReference type="PANTHER" id="PTHR10073:SF12">
    <property type="entry name" value="DNA MISMATCH REPAIR PROTEIN MLH1"/>
    <property type="match status" value="1"/>
</dbReference>
<dbReference type="Gene3D" id="3.30.1540.20">
    <property type="entry name" value="MutL, C-terminal domain, dimerisation subdomain"/>
    <property type="match status" value="1"/>
</dbReference>
<dbReference type="PANTHER" id="PTHR10073">
    <property type="entry name" value="DNA MISMATCH REPAIR PROTEIN MLH, PMS, MUTL"/>
    <property type="match status" value="1"/>
</dbReference>
<dbReference type="InterPro" id="IPR013507">
    <property type="entry name" value="DNA_mismatch_S5_2-like"/>
</dbReference>
<evidence type="ECO:0000313" key="7">
    <source>
        <dbReference type="EMBL" id="KYH35754.1"/>
    </source>
</evidence>
<dbReference type="SUPFAM" id="SSF54211">
    <property type="entry name" value="Ribosomal protein S5 domain 2-like"/>
    <property type="match status" value="1"/>
</dbReference>
<reference evidence="7 8" key="1">
    <citation type="submission" date="2016-02" db="EMBL/GenBank/DDBJ databases">
        <title>Genome sequence of Clostridium tepidiprofundi DSM 19306.</title>
        <authorList>
            <person name="Poehlein A."/>
            <person name="Daniel R."/>
        </authorList>
    </citation>
    <scope>NUCLEOTIDE SEQUENCE [LARGE SCALE GENOMIC DNA]</scope>
    <source>
        <strain evidence="7 8">DSM 19306</strain>
    </source>
</reference>
<dbReference type="STRING" id="1121338.CLTEP_01470"/>
<dbReference type="InterPro" id="IPR020568">
    <property type="entry name" value="Ribosomal_Su5_D2-typ_SF"/>
</dbReference>
<dbReference type="SUPFAM" id="SSF55874">
    <property type="entry name" value="ATPase domain of HSP90 chaperone/DNA topoisomerase II/histidine kinase"/>
    <property type="match status" value="1"/>
</dbReference>
<comment type="similarity">
    <text evidence="1 4">Belongs to the DNA mismatch repair MutL/HexB family.</text>
</comment>
<dbReference type="Proteomes" id="UP000075531">
    <property type="component" value="Unassembled WGS sequence"/>
</dbReference>
<dbReference type="HAMAP" id="MF_00149">
    <property type="entry name" value="DNA_mis_repair"/>
    <property type="match status" value="1"/>
</dbReference>
<dbReference type="InterPro" id="IPR037198">
    <property type="entry name" value="MutL_C_sf"/>
</dbReference>
<protein>
    <recommendedName>
        <fullName evidence="4">DNA mismatch repair protein MutL</fullName>
    </recommendedName>
</protein>
<dbReference type="NCBIfam" id="TIGR00585">
    <property type="entry name" value="mutl"/>
    <property type="match status" value="1"/>
</dbReference>
<evidence type="ECO:0000256" key="3">
    <source>
        <dbReference type="ARBA" id="ARBA00023204"/>
    </source>
</evidence>
<dbReference type="InterPro" id="IPR014790">
    <property type="entry name" value="MutL_C"/>
</dbReference>
<dbReference type="FunFam" id="3.30.565.10:FF:000003">
    <property type="entry name" value="DNA mismatch repair endonuclease MutL"/>
    <property type="match status" value="1"/>
</dbReference>
<evidence type="ECO:0000256" key="4">
    <source>
        <dbReference type="HAMAP-Rule" id="MF_00149"/>
    </source>
</evidence>
<keyword evidence="2 4" id="KW-0227">DNA damage</keyword>
<keyword evidence="8" id="KW-1185">Reference proteome</keyword>
<dbReference type="Gene3D" id="3.30.1370.100">
    <property type="entry name" value="MutL, C-terminal domain, regulatory subdomain"/>
    <property type="match status" value="1"/>
</dbReference>
<dbReference type="Pfam" id="PF01119">
    <property type="entry name" value="DNA_mis_repair"/>
    <property type="match status" value="1"/>
</dbReference>
<dbReference type="GO" id="GO:0032300">
    <property type="term" value="C:mismatch repair complex"/>
    <property type="evidence" value="ECO:0007669"/>
    <property type="project" value="InterPro"/>
</dbReference>
<name>A0A151B792_9CLOT</name>
<dbReference type="InterPro" id="IPR042121">
    <property type="entry name" value="MutL_C_regsub"/>
</dbReference>
<dbReference type="GO" id="GO:0016887">
    <property type="term" value="F:ATP hydrolysis activity"/>
    <property type="evidence" value="ECO:0007669"/>
    <property type="project" value="InterPro"/>
</dbReference>
<dbReference type="SMART" id="SM00853">
    <property type="entry name" value="MutL_C"/>
    <property type="match status" value="1"/>
</dbReference>
<dbReference type="RefSeq" id="WP_066821043.1">
    <property type="nucleotide sequence ID" value="NZ_LTBA01000001.1"/>
</dbReference>
<dbReference type="CDD" id="cd16926">
    <property type="entry name" value="HATPase_MutL-MLH-PMS-like"/>
    <property type="match status" value="1"/>
</dbReference>
<dbReference type="EMBL" id="LTBA01000001">
    <property type="protein sequence ID" value="KYH35754.1"/>
    <property type="molecule type" value="Genomic_DNA"/>
</dbReference>
<accession>A0A151B792</accession>
<dbReference type="Gene3D" id="3.30.230.10">
    <property type="match status" value="1"/>
</dbReference>
<dbReference type="InterPro" id="IPR014721">
    <property type="entry name" value="Ribsml_uS5_D2-typ_fold_subgr"/>
</dbReference>
<evidence type="ECO:0000259" key="6">
    <source>
        <dbReference type="SMART" id="SM01340"/>
    </source>
</evidence>
<sequence>MKRIHVLSQQTSNKIAAGEVVERPYSVVKELVENSIDAESKNICIEIYDGGQESIKVSDDGIGIHPEDIEKAFNEHATSKIKEIADIYSINTLGFRGEALASIASVSNVVLKTKTKYFDFGKEISISGGNINYIKEIGCSNGTAIEVNDLFYNVPARQKFLKSAQREAVLISDMLTRIAIVNSDISFKYYKNGKKSFITYANDNVLENIRILYGKEVYNNIISFEKHIDIASVHGYVGNAEISRGSRNRQSIFVNKRLIKSKLITAAVENAFKSFLTINKFPFFILFIDIFPEYIDVNVHPTKSEIKFQQDKVIFKLVFDAVHEALRNSLKESFNINNDFPSIEKNNSQSTTISQIPIDLKSPSKEEHMNKTLIKETKSVFENTTDKNTKPNITSNIEQYIRADAKSLNYENTILGNNTNSNTNTTVNFPELKIIGQFNSTYIIAESYDTLYIVDQHAAHEKILFEKFRKGIANNSVVSQMLVTPLVKEMTPEEFVIYAENSDIFTDTGFNIEIFGENTIAIREVPVILGKPDLSNLFEQIVDNLRNMGTGKTTEVKYDVIAKMACKAAIKAHDKLSLDEMARLIDDLRECDDPFTCPHGRPTIIKFTLNELEKKFKRIQ</sequence>
<gene>
    <name evidence="4 7" type="primary">mutL</name>
    <name evidence="7" type="ORF">CLTEP_01470</name>
</gene>
<dbReference type="InterPro" id="IPR038973">
    <property type="entry name" value="MutL/Mlh/Pms-like"/>
</dbReference>
<dbReference type="Pfam" id="PF08676">
    <property type="entry name" value="MutL_C"/>
    <property type="match status" value="1"/>
</dbReference>
<dbReference type="GO" id="GO:0140664">
    <property type="term" value="F:ATP-dependent DNA damage sensor activity"/>
    <property type="evidence" value="ECO:0007669"/>
    <property type="project" value="InterPro"/>
</dbReference>
<dbReference type="InterPro" id="IPR042120">
    <property type="entry name" value="MutL_C_dimsub"/>
</dbReference>
<dbReference type="GO" id="GO:0030983">
    <property type="term" value="F:mismatched DNA binding"/>
    <property type="evidence" value="ECO:0007669"/>
    <property type="project" value="InterPro"/>
</dbReference>
<dbReference type="InterPro" id="IPR002099">
    <property type="entry name" value="MutL/Mlh/PMS"/>
</dbReference>
<dbReference type="AlphaFoldDB" id="A0A151B792"/>
<dbReference type="GO" id="GO:0006298">
    <property type="term" value="P:mismatch repair"/>
    <property type="evidence" value="ECO:0007669"/>
    <property type="project" value="UniProtKB-UniRule"/>
</dbReference>
<keyword evidence="3 4" id="KW-0234">DNA repair</keyword>
<proteinExistence type="inferred from homology"/>
<evidence type="ECO:0000259" key="5">
    <source>
        <dbReference type="SMART" id="SM00853"/>
    </source>
</evidence>
<dbReference type="SMART" id="SM01340">
    <property type="entry name" value="DNA_mis_repair"/>
    <property type="match status" value="1"/>
</dbReference>
<dbReference type="InterPro" id="IPR036890">
    <property type="entry name" value="HATPase_C_sf"/>
</dbReference>
<comment type="function">
    <text evidence="4">This protein is involved in the repair of mismatches in DNA. It is required for dam-dependent methyl-directed DNA mismatch repair. May act as a 'molecular matchmaker', a protein that promotes the formation of a stable complex between two or more DNA-binding proteins in an ATP-dependent manner without itself being part of a final effector complex.</text>
</comment>
<dbReference type="InterPro" id="IPR020667">
    <property type="entry name" value="DNA_mismatch_repair_MutL"/>
</dbReference>
<dbReference type="Pfam" id="PF13589">
    <property type="entry name" value="HATPase_c_3"/>
    <property type="match status" value="1"/>
</dbReference>
<evidence type="ECO:0000256" key="1">
    <source>
        <dbReference type="ARBA" id="ARBA00006082"/>
    </source>
</evidence>
<feature type="domain" description="DNA mismatch repair protein S5" evidence="6">
    <location>
        <begin position="209"/>
        <end position="327"/>
    </location>
</feature>
<evidence type="ECO:0000313" key="8">
    <source>
        <dbReference type="Proteomes" id="UP000075531"/>
    </source>
</evidence>
<dbReference type="PATRIC" id="fig|1121338.3.peg.149"/>
<dbReference type="PROSITE" id="PS00058">
    <property type="entry name" value="DNA_MISMATCH_REPAIR_1"/>
    <property type="match status" value="1"/>
</dbReference>
<evidence type="ECO:0000256" key="2">
    <source>
        <dbReference type="ARBA" id="ARBA00022763"/>
    </source>
</evidence>
<dbReference type="CDD" id="cd00782">
    <property type="entry name" value="MutL_Trans"/>
    <property type="match status" value="1"/>
</dbReference>
<dbReference type="OrthoDB" id="9763467at2"/>
<feature type="domain" description="MutL C-terminal dimerisation" evidence="5">
    <location>
        <begin position="434"/>
        <end position="576"/>
    </location>
</feature>
<comment type="caution">
    <text evidence="7">The sequence shown here is derived from an EMBL/GenBank/DDBJ whole genome shotgun (WGS) entry which is preliminary data.</text>
</comment>
<organism evidence="7 8">
    <name type="scientific">Clostridium tepidiprofundi DSM 19306</name>
    <dbReference type="NCBI Taxonomy" id="1121338"/>
    <lineage>
        <taxon>Bacteria</taxon>
        <taxon>Bacillati</taxon>
        <taxon>Bacillota</taxon>
        <taxon>Clostridia</taxon>
        <taxon>Eubacteriales</taxon>
        <taxon>Clostridiaceae</taxon>
        <taxon>Clostridium</taxon>
    </lineage>
</organism>
<dbReference type="InterPro" id="IPR014762">
    <property type="entry name" value="DNA_mismatch_repair_CS"/>
</dbReference>
<dbReference type="Gene3D" id="3.30.565.10">
    <property type="entry name" value="Histidine kinase-like ATPase, C-terminal domain"/>
    <property type="match status" value="1"/>
</dbReference>
<dbReference type="SUPFAM" id="SSF118116">
    <property type="entry name" value="DNA mismatch repair protein MutL"/>
    <property type="match status" value="1"/>
</dbReference>
<dbReference type="GO" id="GO:0005524">
    <property type="term" value="F:ATP binding"/>
    <property type="evidence" value="ECO:0007669"/>
    <property type="project" value="InterPro"/>
</dbReference>